<keyword evidence="3" id="KW-1185">Reference proteome</keyword>
<reference evidence="2" key="1">
    <citation type="submission" date="2021-02" db="EMBL/GenBank/DDBJ databases">
        <authorList>
            <person name="Dougan E. K."/>
            <person name="Rhodes N."/>
            <person name="Thang M."/>
            <person name="Chan C."/>
        </authorList>
    </citation>
    <scope>NUCLEOTIDE SEQUENCE</scope>
</reference>
<feature type="region of interest" description="Disordered" evidence="1">
    <location>
        <begin position="221"/>
        <end position="260"/>
    </location>
</feature>
<organism evidence="2 3">
    <name type="scientific">Symbiodinium pilosum</name>
    <name type="common">Dinoflagellate</name>
    <dbReference type="NCBI Taxonomy" id="2952"/>
    <lineage>
        <taxon>Eukaryota</taxon>
        <taxon>Sar</taxon>
        <taxon>Alveolata</taxon>
        <taxon>Dinophyceae</taxon>
        <taxon>Suessiales</taxon>
        <taxon>Symbiodiniaceae</taxon>
        <taxon>Symbiodinium</taxon>
    </lineage>
</organism>
<dbReference type="AlphaFoldDB" id="A0A812T7P7"/>
<feature type="non-terminal residue" evidence="2">
    <location>
        <position position="260"/>
    </location>
</feature>
<dbReference type="EMBL" id="CAJNIZ010028661">
    <property type="protein sequence ID" value="CAE7509726.1"/>
    <property type="molecule type" value="Genomic_DNA"/>
</dbReference>
<dbReference type="Proteomes" id="UP000649617">
    <property type="component" value="Unassembled WGS sequence"/>
</dbReference>
<protein>
    <submittedName>
        <fullName evidence="2">Rrp5 protein</fullName>
    </submittedName>
</protein>
<proteinExistence type="predicted"/>
<comment type="caution">
    <text evidence="2">The sequence shown here is derived from an EMBL/GenBank/DDBJ whole genome shotgun (WGS) entry which is preliminary data.</text>
</comment>
<sequence>MSVLRHRPGGPPPVRSPVDLYGLPTLTTAERTLVDHDTALFVRQIWLHALATAGRKVHFADAASLLAGRKAQPSHSRLRLEGIRLEVGFLLENPMLVDRYVEPSNPLFGNVPSFWNTGLWNLYAEEAGLWEVHFNQGDFGHVCEKPTTLGTNYAELQQLEEVSLSSPSSQPKSRKPPYNGKSADLAVWAPGLTRAIVAAIQNWHTGVVHPSQYTLSADVCGPLKEEPSDGLSEEMALTEEEQRELEELFSDVEPPEAPGE</sequence>
<evidence type="ECO:0000313" key="2">
    <source>
        <dbReference type="EMBL" id="CAE7509726.1"/>
    </source>
</evidence>
<dbReference type="OrthoDB" id="10643369at2759"/>
<name>A0A812T7P7_SYMPI</name>
<accession>A0A812T7P7</accession>
<feature type="compositionally biased region" description="Acidic residues" evidence="1">
    <location>
        <begin position="236"/>
        <end position="260"/>
    </location>
</feature>
<evidence type="ECO:0000313" key="3">
    <source>
        <dbReference type="Proteomes" id="UP000649617"/>
    </source>
</evidence>
<evidence type="ECO:0000256" key="1">
    <source>
        <dbReference type="SAM" id="MobiDB-lite"/>
    </source>
</evidence>
<gene>
    <name evidence="2" type="primary">rrp5</name>
    <name evidence="2" type="ORF">SPIL2461_LOCUS13240</name>
</gene>